<keyword evidence="10" id="KW-1185">Reference proteome</keyword>
<keyword evidence="7" id="KW-0998">Cell outer membrane</keyword>
<evidence type="ECO:0000256" key="7">
    <source>
        <dbReference type="ARBA" id="ARBA00023237"/>
    </source>
</evidence>
<evidence type="ECO:0000256" key="5">
    <source>
        <dbReference type="ARBA" id="ARBA00022729"/>
    </source>
</evidence>
<evidence type="ECO:0000313" key="10">
    <source>
        <dbReference type="Proteomes" id="UP000663929"/>
    </source>
</evidence>
<evidence type="ECO:0000313" key="9">
    <source>
        <dbReference type="EMBL" id="QTD47688.1"/>
    </source>
</evidence>
<keyword evidence="6" id="KW-0472">Membrane</keyword>
<proteinExistence type="inferred from homology"/>
<feature type="signal peptide" evidence="8">
    <location>
        <begin position="1"/>
        <end position="19"/>
    </location>
</feature>
<evidence type="ECO:0000256" key="4">
    <source>
        <dbReference type="ARBA" id="ARBA00022692"/>
    </source>
</evidence>
<evidence type="ECO:0000256" key="1">
    <source>
        <dbReference type="ARBA" id="ARBA00004571"/>
    </source>
</evidence>
<feature type="chain" id="PRO_5035238872" evidence="8">
    <location>
        <begin position="20"/>
        <end position="448"/>
    </location>
</feature>
<keyword evidence="5 8" id="KW-0732">Signal</keyword>
<evidence type="ECO:0000256" key="6">
    <source>
        <dbReference type="ARBA" id="ARBA00023136"/>
    </source>
</evidence>
<keyword evidence="4" id="KW-0812">Transmembrane</keyword>
<dbReference type="Gene3D" id="2.40.160.60">
    <property type="entry name" value="Outer membrane protein transport protein (OMPP1/FadL/TodX)"/>
    <property type="match status" value="1"/>
</dbReference>
<keyword evidence="3" id="KW-1134">Transmembrane beta strand</keyword>
<sequence length="448" mass="49864">MKRLVLPMFLMLAGISAFAQHNNRSARDLQFRFGNPGGRSLGFGGAFLALADDATAPVANPAGMTRTTKRSLAYELNYERRDNEIPFQSGSILQTNLFEFDYNFTAADAPESQFQVPYLAVVLPHGNLRYGFFVHQQAKLERSYTSEPITVCHLGSNFYPNCELDERPASFNPSTDVLDLDIVNAGASLAYGFGDTFSIGASLFFSRMDYQADSVILAEQVLDTVRIEKLARGEDEDFGGMVGALWRATNELSVGVTYKFQPEFVYTATLNSERPLPGTPDNFVQEGTFKIPDSLGIGVSIAPLENLTINVDAVRVYYSEVTDELIDFTGVEVNDRVVTQAMSDITELHVGMEWVFLNLAYPLSLRLGYWLDPYHAAVNSIEDSQILGGFDPQQPELRDIFFLHLFEEDENHYSLGLGWSFGENFQFDAAVEVADQSTNATVSGIYRF</sequence>
<comment type="subcellular location">
    <subcellularLocation>
        <location evidence="1">Cell outer membrane</location>
        <topology evidence="1">Multi-pass membrane protein</topology>
    </subcellularLocation>
</comment>
<accession>A0A8A4TG46</accession>
<dbReference type="InterPro" id="IPR005017">
    <property type="entry name" value="OMPP1/FadL/TodX"/>
</dbReference>
<dbReference type="EMBL" id="CP071793">
    <property type="protein sequence ID" value="QTD47688.1"/>
    <property type="molecule type" value="Genomic_DNA"/>
</dbReference>
<gene>
    <name evidence="9" type="ORF">J3U87_19015</name>
</gene>
<dbReference type="GO" id="GO:0009279">
    <property type="term" value="C:cell outer membrane"/>
    <property type="evidence" value="ECO:0007669"/>
    <property type="project" value="UniProtKB-SubCell"/>
</dbReference>
<dbReference type="SUPFAM" id="SSF56935">
    <property type="entry name" value="Porins"/>
    <property type="match status" value="1"/>
</dbReference>
<dbReference type="Pfam" id="PF03349">
    <property type="entry name" value="Toluene_X"/>
    <property type="match status" value="1"/>
</dbReference>
<dbReference type="PANTHER" id="PTHR35093">
    <property type="entry name" value="OUTER MEMBRANE PROTEIN NMB0088-RELATED"/>
    <property type="match status" value="1"/>
</dbReference>
<name>A0A8A4TG46_SULCO</name>
<dbReference type="RefSeq" id="WP_237377355.1">
    <property type="nucleotide sequence ID" value="NZ_CP071793.1"/>
</dbReference>
<evidence type="ECO:0000256" key="8">
    <source>
        <dbReference type="SAM" id="SignalP"/>
    </source>
</evidence>
<reference evidence="9" key="1">
    <citation type="submission" date="2021-03" db="EMBL/GenBank/DDBJ databases">
        <title>Acanthopleuribacteraceae sp. M133.</title>
        <authorList>
            <person name="Wang G."/>
        </authorList>
    </citation>
    <scope>NUCLEOTIDE SEQUENCE</scope>
    <source>
        <strain evidence="9">M133</strain>
    </source>
</reference>
<evidence type="ECO:0000256" key="3">
    <source>
        <dbReference type="ARBA" id="ARBA00022452"/>
    </source>
</evidence>
<dbReference type="Proteomes" id="UP000663929">
    <property type="component" value="Chromosome"/>
</dbReference>
<protein>
    <submittedName>
        <fullName evidence="9">Outer membrane protein transport protein</fullName>
    </submittedName>
</protein>
<dbReference type="AlphaFoldDB" id="A0A8A4TG46"/>
<evidence type="ECO:0000256" key="2">
    <source>
        <dbReference type="ARBA" id="ARBA00008163"/>
    </source>
</evidence>
<dbReference type="GO" id="GO:0015483">
    <property type="term" value="F:long-chain fatty acid transporting porin activity"/>
    <property type="evidence" value="ECO:0007669"/>
    <property type="project" value="TreeGrafter"/>
</dbReference>
<dbReference type="KEGG" id="scor:J3U87_19015"/>
<comment type="similarity">
    <text evidence="2">Belongs to the OmpP1/FadL family.</text>
</comment>
<dbReference type="PANTHER" id="PTHR35093:SF8">
    <property type="entry name" value="OUTER MEMBRANE PROTEIN NMB0088-RELATED"/>
    <property type="match status" value="1"/>
</dbReference>
<organism evidence="9 10">
    <name type="scientific">Sulfidibacter corallicola</name>
    <dbReference type="NCBI Taxonomy" id="2818388"/>
    <lineage>
        <taxon>Bacteria</taxon>
        <taxon>Pseudomonadati</taxon>
        <taxon>Acidobacteriota</taxon>
        <taxon>Holophagae</taxon>
        <taxon>Acanthopleuribacterales</taxon>
        <taxon>Acanthopleuribacteraceae</taxon>
        <taxon>Sulfidibacter</taxon>
    </lineage>
</organism>